<dbReference type="GO" id="GO:0005576">
    <property type="term" value="C:extracellular region"/>
    <property type="evidence" value="ECO:0007669"/>
    <property type="project" value="UniProtKB-SubCell"/>
</dbReference>
<dbReference type="EMBL" id="MGFK01000010">
    <property type="protein sequence ID" value="OGM04567.1"/>
    <property type="molecule type" value="Genomic_DNA"/>
</dbReference>
<proteinExistence type="predicted"/>
<keyword evidence="5" id="KW-1133">Transmembrane helix</keyword>
<feature type="compositionally biased region" description="Low complexity" evidence="4">
    <location>
        <begin position="65"/>
        <end position="100"/>
    </location>
</feature>
<feature type="transmembrane region" description="Helical" evidence="5">
    <location>
        <begin position="28"/>
        <end position="48"/>
    </location>
</feature>
<reference evidence="7 8" key="1">
    <citation type="journal article" date="2016" name="Nat. Commun.">
        <title>Thousands of microbial genomes shed light on interconnected biogeochemical processes in an aquifer system.</title>
        <authorList>
            <person name="Anantharaman K."/>
            <person name="Brown C.T."/>
            <person name="Hug L.A."/>
            <person name="Sharon I."/>
            <person name="Castelle C.J."/>
            <person name="Probst A.J."/>
            <person name="Thomas B.C."/>
            <person name="Singh A."/>
            <person name="Wilkins M.J."/>
            <person name="Karaoz U."/>
            <person name="Brodie E.L."/>
            <person name="Williams K.H."/>
            <person name="Hubbard S.S."/>
            <person name="Banfield J.F."/>
        </authorList>
    </citation>
    <scope>NUCLEOTIDE SEQUENCE [LARGE SCALE GENOMIC DNA]</scope>
</reference>
<evidence type="ECO:0000256" key="1">
    <source>
        <dbReference type="ARBA" id="ARBA00004613"/>
    </source>
</evidence>
<dbReference type="InterPro" id="IPR055372">
    <property type="entry name" value="CBM96"/>
</dbReference>
<keyword evidence="5" id="KW-0812">Transmembrane</keyword>
<dbReference type="Proteomes" id="UP000177091">
    <property type="component" value="Unassembled WGS sequence"/>
</dbReference>
<protein>
    <recommendedName>
        <fullName evidence="6">Carbohydrate-binding module family 96 domain-containing protein</fullName>
    </recommendedName>
</protein>
<organism evidence="7 8">
    <name type="scientific">Candidatus Woesebacteria bacterium GWA1_42_12</name>
    <dbReference type="NCBI Taxonomy" id="1802472"/>
    <lineage>
        <taxon>Bacteria</taxon>
        <taxon>Candidatus Woeseibacteriota</taxon>
    </lineage>
</organism>
<evidence type="ECO:0000259" key="6">
    <source>
        <dbReference type="Pfam" id="PF24517"/>
    </source>
</evidence>
<keyword evidence="3" id="KW-0732">Signal</keyword>
<feature type="region of interest" description="Disordered" evidence="4">
    <location>
        <begin position="1"/>
        <end position="24"/>
    </location>
</feature>
<keyword evidence="2" id="KW-0964">Secreted</keyword>
<dbReference type="NCBIfam" id="NF033679">
    <property type="entry name" value="DNRLRE_dom"/>
    <property type="match status" value="1"/>
</dbReference>
<name>A0A1F7WPX0_9BACT</name>
<evidence type="ECO:0000256" key="3">
    <source>
        <dbReference type="ARBA" id="ARBA00022729"/>
    </source>
</evidence>
<sequence length="277" mass="29180">MEPEGTQEVQVPQDASPSSNGESGGKKWPYVLIVVILFLLVGGAAYYFGFRNRGGSEEPTPTPTPEAISPTPTEEPKTTGSPTPTKKPTSTPTPTLTPTPASQTMTLSAAASLDGFQSSNGGGNTGIEIRAGRNSNLITRGFVSFDISGIPSGKIIDSATLRLYQTSITGNPYGVGSSLKVDHLDYGSTFENADYSAGSISSSFGTLTANATIEWKDLDVLDRLKNDISAGRTRSQYRLHFAIENIGGDVTGDFANFESANNSTGSGNTPQLVVKYH</sequence>
<evidence type="ECO:0000256" key="5">
    <source>
        <dbReference type="SAM" id="Phobius"/>
    </source>
</evidence>
<evidence type="ECO:0000313" key="8">
    <source>
        <dbReference type="Proteomes" id="UP000177091"/>
    </source>
</evidence>
<keyword evidence="5" id="KW-0472">Membrane</keyword>
<comment type="subcellular location">
    <subcellularLocation>
        <location evidence="1">Secreted</location>
    </subcellularLocation>
</comment>
<feature type="compositionally biased region" description="Polar residues" evidence="4">
    <location>
        <begin position="7"/>
        <end position="21"/>
    </location>
</feature>
<gene>
    <name evidence="7" type="ORF">A2112_00880</name>
</gene>
<comment type="caution">
    <text evidence="7">The sequence shown here is derived from an EMBL/GenBank/DDBJ whole genome shotgun (WGS) entry which is preliminary data.</text>
</comment>
<evidence type="ECO:0000256" key="2">
    <source>
        <dbReference type="ARBA" id="ARBA00022525"/>
    </source>
</evidence>
<evidence type="ECO:0000313" key="7">
    <source>
        <dbReference type="EMBL" id="OGM04567.1"/>
    </source>
</evidence>
<evidence type="ECO:0000256" key="4">
    <source>
        <dbReference type="SAM" id="MobiDB-lite"/>
    </source>
</evidence>
<dbReference type="Pfam" id="PF24517">
    <property type="entry name" value="CBM96"/>
    <property type="match status" value="1"/>
</dbReference>
<dbReference type="AlphaFoldDB" id="A0A1F7WPX0"/>
<feature type="domain" description="Carbohydrate-binding module family 96" evidence="6">
    <location>
        <begin position="117"/>
        <end position="275"/>
    </location>
</feature>
<feature type="region of interest" description="Disordered" evidence="4">
    <location>
        <begin position="53"/>
        <end position="101"/>
    </location>
</feature>
<accession>A0A1F7WPX0</accession>